<reference evidence="2" key="1">
    <citation type="submission" date="2019-04" db="EMBL/GenBank/DDBJ databases">
        <title>Friends and foes A comparative genomics study of 23 Aspergillus species from section Flavi.</title>
        <authorList>
            <consortium name="DOE Joint Genome Institute"/>
            <person name="Kjaerbolling I."/>
            <person name="Vesth T."/>
            <person name="Frisvad J.C."/>
            <person name="Nybo J.L."/>
            <person name="Theobald S."/>
            <person name="Kildgaard S."/>
            <person name="Isbrandt T."/>
            <person name="Kuo A."/>
            <person name="Sato A."/>
            <person name="Lyhne E.K."/>
            <person name="Kogle M.E."/>
            <person name="Wiebenga A."/>
            <person name="Kun R.S."/>
            <person name="Lubbers R.J."/>
            <person name="Makela M.R."/>
            <person name="Barry K."/>
            <person name="Chovatia M."/>
            <person name="Clum A."/>
            <person name="Daum C."/>
            <person name="Haridas S."/>
            <person name="He G."/>
            <person name="LaButti K."/>
            <person name="Lipzen A."/>
            <person name="Mondo S."/>
            <person name="Riley R."/>
            <person name="Salamov A."/>
            <person name="Simmons B.A."/>
            <person name="Magnuson J.K."/>
            <person name="Henrissat B."/>
            <person name="Mortensen U.H."/>
            <person name="Larsen T.O."/>
            <person name="Devries R.P."/>
            <person name="Grigoriev I.V."/>
            <person name="Machida M."/>
            <person name="Baker S.E."/>
            <person name="Andersen M.R."/>
        </authorList>
    </citation>
    <scope>NUCLEOTIDE SEQUENCE</scope>
    <source>
        <strain evidence="2">CBS 117612</strain>
    </source>
</reference>
<dbReference type="Proteomes" id="UP000325558">
    <property type="component" value="Unassembled WGS sequence"/>
</dbReference>
<dbReference type="AlphaFoldDB" id="A0A5N6XVX1"/>
<feature type="transmembrane region" description="Helical" evidence="1">
    <location>
        <begin position="74"/>
        <end position="95"/>
    </location>
</feature>
<keyword evidence="1" id="KW-0812">Transmembrane</keyword>
<sequence length="104" mass="11761">MKSTKLAKRPSSLGAATQNADPTPLLWHLVHLSDRILFISGVSAATVPLSYYLFCYYYRQTGKATCRQRNSDLIIILGSIFILMYLVNGALHYLARRRAQRANQ</sequence>
<feature type="transmembrane region" description="Helical" evidence="1">
    <location>
        <begin position="36"/>
        <end position="54"/>
    </location>
</feature>
<dbReference type="EMBL" id="ML737182">
    <property type="protein sequence ID" value="KAE8337295.1"/>
    <property type="molecule type" value="Genomic_DNA"/>
</dbReference>
<keyword evidence="1" id="KW-1133">Transmembrane helix</keyword>
<evidence type="ECO:0000313" key="2">
    <source>
        <dbReference type="EMBL" id="KAE8337295.1"/>
    </source>
</evidence>
<proteinExistence type="predicted"/>
<keyword evidence="1" id="KW-0472">Membrane</keyword>
<protein>
    <submittedName>
        <fullName evidence="2">Uncharacterized protein</fullName>
    </submittedName>
</protein>
<evidence type="ECO:0000256" key="1">
    <source>
        <dbReference type="SAM" id="Phobius"/>
    </source>
</evidence>
<organism evidence="2">
    <name type="scientific">Aspergillus arachidicola</name>
    <dbReference type="NCBI Taxonomy" id="656916"/>
    <lineage>
        <taxon>Eukaryota</taxon>
        <taxon>Fungi</taxon>
        <taxon>Dikarya</taxon>
        <taxon>Ascomycota</taxon>
        <taxon>Pezizomycotina</taxon>
        <taxon>Eurotiomycetes</taxon>
        <taxon>Eurotiomycetidae</taxon>
        <taxon>Eurotiales</taxon>
        <taxon>Aspergillaceae</taxon>
        <taxon>Aspergillus</taxon>
        <taxon>Aspergillus subgen. Circumdati</taxon>
    </lineage>
</organism>
<gene>
    <name evidence="2" type="ORF">BDV24DRAFT_140240</name>
</gene>
<dbReference type="OrthoDB" id="4438873at2759"/>
<accession>A0A5N6XVX1</accession>
<name>A0A5N6XVX1_9EURO</name>